<dbReference type="AlphaFoldDB" id="A0A6H9Y7U7"/>
<keyword evidence="2 5" id="KW-0812">Transmembrane</keyword>
<evidence type="ECO:0000256" key="1">
    <source>
        <dbReference type="ARBA" id="ARBA00004651"/>
    </source>
</evidence>
<evidence type="ECO:0000313" key="7">
    <source>
        <dbReference type="EMBL" id="KAB2339994.1"/>
    </source>
</evidence>
<dbReference type="Pfam" id="PF07690">
    <property type="entry name" value="MFS_1"/>
    <property type="match status" value="1"/>
</dbReference>
<evidence type="ECO:0000256" key="3">
    <source>
        <dbReference type="ARBA" id="ARBA00022989"/>
    </source>
</evidence>
<proteinExistence type="predicted"/>
<feature type="transmembrane region" description="Helical" evidence="5">
    <location>
        <begin position="21"/>
        <end position="42"/>
    </location>
</feature>
<dbReference type="InterPro" id="IPR005829">
    <property type="entry name" value="Sugar_transporter_CS"/>
</dbReference>
<dbReference type="PANTHER" id="PTHR23528">
    <property type="match status" value="1"/>
</dbReference>
<evidence type="ECO:0000256" key="5">
    <source>
        <dbReference type="SAM" id="Phobius"/>
    </source>
</evidence>
<dbReference type="Proteomes" id="UP000468735">
    <property type="component" value="Unassembled WGS sequence"/>
</dbReference>
<dbReference type="PROSITE" id="PS00216">
    <property type="entry name" value="SUGAR_TRANSPORT_1"/>
    <property type="match status" value="1"/>
</dbReference>
<evidence type="ECO:0000313" key="8">
    <source>
        <dbReference type="Proteomes" id="UP000468735"/>
    </source>
</evidence>
<dbReference type="InterPro" id="IPR036259">
    <property type="entry name" value="MFS_trans_sf"/>
</dbReference>
<comment type="caution">
    <text evidence="7">The sequence shown here is derived from an EMBL/GenBank/DDBJ whole genome shotgun (WGS) entry which is preliminary data.</text>
</comment>
<feature type="transmembrane region" description="Helical" evidence="5">
    <location>
        <begin position="328"/>
        <end position="346"/>
    </location>
</feature>
<feature type="transmembrane region" description="Helical" evidence="5">
    <location>
        <begin position="98"/>
        <end position="116"/>
    </location>
</feature>
<dbReference type="GO" id="GO:0022857">
    <property type="term" value="F:transmembrane transporter activity"/>
    <property type="evidence" value="ECO:0007669"/>
    <property type="project" value="InterPro"/>
</dbReference>
<keyword evidence="3 5" id="KW-1133">Transmembrane helix</keyword>
<feature type="transmembrane region" description="Helical" evidence="5">
    <location>
        <begin position="273"/>
        <end position="292"/>
    </location>
</feature>
<keyword evidence="8" id="KW-1185">Reference proteome</keyword>
<dbReference type="EMBL" id="WBMT01000032">
    <property type="protein sequence ID" value="KAB2339994.1"/>
    <property type="molecule type" value="Genomic_DNA"/>
</dbReference>
<dbReference type="PROSITE" id="PS50850">
    <property type="entry name" value="MFS"/>
    <property type="match status" value="1"/>
</dbReference>
<dbReference type="InterPro" id="IPR011701">
    <property type="entry name" value="MFS"/>
</dbReference>
<gene>
    <name evidence="7" type="ORF">F8566_46460</name>
</gene>
<feature type="transmembrane region" description="Helical" evidence="5">
    <location>
        <begin position="236"/>
        <end position="261"/>
    </location>
</feature>
<dbReference type="PANTHER" id="PTHR23528:SF1">
    <property type="entry name" value="MAJOR FACILITATOR SUPERFAMILY (MFS) PROFILE DOMAIN-CONTAINING PROTEIN"/>
    <property type="match status" value="1"/>
</dbReference>
<feature type="transmembrane region" description="Helical" evidence="5">
    <location>
        <begin position="122"/>
        <end position="145"/>
    </location>
</feature>
<evidence type="ECO:0000256" key="2">
    <source>
        <dbReference type="ARBA" id="ARBA00022692"/>
    </source>
</evidence>
<sequence>MKTPFAAGASTAQAPAVPVRFPYSWLLALFLATLGMWIGLLASAQILLPSQIESIDPANKVWLLGLVTGVAAAAAVVSSPVAGALSDRTTWRFGRRRSWVAAFSLLCTAALLALPWQSTVLGAGVCWIVVHASVSGMHVALCAAVPDRIPVHQRGMVSAVAGLAQPLGLVAGTLLVSSVDTATGYLLVAMLVPALTVPYALLAKDVPGSLEPSADRQSFRISLADLYVKPRQHPDFAWAWAGRFMAQLATSLATVYLLYFLRDKVRVADAAEGVAVLSLLFTSGLIVASLIAGRLSDRIGRRKVFVIVSSLLSATGLVTMALVPVWPAAMAAAAMLGAGYGVYFAIDQALVTELLPRARDRGKDLGVMNMAGSGAVALAPLIAANAVALGGYSALFILAASLAVAGGLFVWPVKAVS</sequence>
<feature type="transmembrane region" description="Helical" evidence="5">
    <location>
        <begin position="394"/>
        <end position="413"/>
    </location>
</feature>
<dbReference type="GO" id="GO:0005886">
    <property type="term" value="C:plasma membrane"/>
    <property type="evidence" value="ECO:0007669"/>
    <property type="project" value="UniProtKB-SubCell"/>
</dbReference>
<dbReference type="RefSeq" id="WP_151570289.1">
    <property type="nucleotide sequence ID" value="NZ_WBMT01000032.1"/>
</dbReference>
<feature type="domain" description="Major facilitator superfamily (MFS) profile" evidence="6">
    <location>
        <begin position="235"/>
        <end position="417"/>
    </location>
</feature>
<dbReference type="Gene3D" id="1.20.1250.20">
    <property type="entry name" value="MFS general substrate transporter like domains"/>
    <property type="match status" value="2"/>
</dbReference>
<comment type="subcellular location">
    <subcellularLocation>
        <location evidence="1">Cell membrane</location>
        <topology evidence="1">Multi-pass membrane protein</topology>
    </subcellularLocation>
</comment>
<feature type="transmembrane region" description="Helical" evidence="5">
    <location>
        <begin position="304"/>
        <end position="322"/>
    </location>
</feature>
<feature type="transmembrane region" description="Helical" evidence="5">
    <location>
        <begin position="367"/>
        <end position="388"/>
    </location>
</feature>
<feature type="transmembrane region" description="Helical" evidence="5">
    <location>
        <begin position="157"/>
        <end position="176"/>
    </location>
</feature>
<name>A0A6H9Y7U7_9ACTN</name>
<feature type="transmembrane region" description="Helical" evidence="5">
    <location>
        <begin position="62"/>
        <end position="86"/>
    </location>
</feature>
<feature type="transmembrane region" description="Helical" evidence="5">
    <location>
        <begin position="182"/>
        <end position="202"/>
    </location>
</feature>
<dbReference type="SUPFAM" id="SSF103473">
    <property type="entry name" value="MFS general substrate transporter"/>
    <property type="match status" value="1"/>
</dbReference>
<dbReference type="InterPro" id="IPR020846">
    <property type="entry name" value="MFS_dom"/>
</dbReference>
<dbReference type="OrthoDB" id="7584869at2"/>
<protein>
    <submittedName>
        <fullName evidence="7">MFS transporter</fullName>
    </submittedName>
</protein>
<reference evidence="7 8" key="1">
    <citation type="submission" date="2019-09" db="EMBL/GenBank/DDBJ databases">
        <title>Actinomadura physcomitrii sp. nov., a novel actinomycete isolated from moss [Physcomitrium sphaericum (Ludw) Fuernr].</title>
        <authorList>
            <person name="Zhuang X."/>
            <person name="Liu C."/>
        </authorList>
    </citation>
    <scope>NUCLEOTIDE SEQUENCE [LARGE SCALE GENOMIC DNA]</scope>
    <source>
        <strain evidence="7 8">HMC1</strain>
    </source>
</reference>
<accession>A0A6H9Y7U7</accession>
<organism evidence="7 8">
    <name type="scientific">Actinomadura rudentiformis</name>
    <dbReference type="NCBI Taxonomy" id="359158"/>
    <lineage>
        <taxon>Bacteria</taxon>
        <taxon>Bacillati</taxon>
        <taxon>Actinomycetota</taxon>
        <taxon>Actinomycetes</taxon>
        <taxon>Streptosporangiales</taxon>
        <taxon>Thermomonosporaceae</taxon>
        <taxon>Actinomadura</taxon>
    </lineage>
</organism>
<evidence type="ECO:0000259" key="6">
    <source>
        <dbReference type="PROSITE" id="PS50850"/>
    </source>
</evidence>
<evidence type="ECO:0000256" key="4">
    <source>
        <dbReference type="ARBA" id="ARBA00023136"/>
    </source>
</evidence>
<keyword evidence="4 5" id="KW-0472">Membrane</keyword>